<dbReference type="Proteomes" id="UP000708148">
    <property type="component" value="Unassembled WGS sequence"/>
</dbReference>
<comment type="caution">
    <text evidence="3">The sequence shown here is derived from an EMBL/GenBank/DDBJ whole genome shotgun (WGS) entry which is preliminary data.</text>
</comment>
<evidence type="ECO:0000256" key="1">
    <source>
        <dbReference type="SAM" id="MobiDB-lite"/>
    </source>
</evidence>
<dbReference type="OrthoDB" id="430364at2759"/>
<dbReference type="InterPro" id="IPR032629">
    <property type="entry name" value="DCB_dom"/>
</dbReference>
<sequence length="303" mass="32188">MAASPEIDSASSDRSHCDAPPAPAASAFAPASGGKSNNEITFEVFVKNAIMRIQREAWGRGRDVTEIRASCVAFLERLEKGAEEGTSWAVPFDEASAAAVLEPLRLACKCNIPRIVEPALGCVHKLVAYAWIQGESSPSGEMDDGTLVTQIVAMVVKCSELANEQVYLAVVKSLLTFATAEHFLAHGKCLLLTVRTVFNLAVGVEDGNLKRTASNALLQMLNTTVKRITVTQYQLRGQASDSSALFADGTGPPGLTGSPEPGADEHKAGMPSTDETRKDGNREEEPMEQEINPNAVPAGHTGP</sequence>
<reference evidence="3" key="1">
    <citation type="submission" date="2020-12" db="EMBL/GenBank/DDBJ databases">
        <authorList>
            <person name="Iha C."/>
        </authorList>
    </citation>
    <scope>NUCLEOTIDE SEQUENCE</scope>
</reference>
<keyword evidence="4" id="KW-1185">Reference proteome</keyword>
<evidence type="ECO:0000313" key="4">
    <source>
        <dbReference type="Proteomes" id="UP000708148"/>
    </source>
</evidence>
<dbReference type="EMBL" id="CAJHUC010000971">
    <property type="protein sequence ID" value="CAD7699205.1"/>
    <property type="molecule type" value="Genomic_DNA"/>
</dbReference>
<gene>
    <name evidence="3" type="ORF">OSTQU699_LOCUS4564</name>
</gene>
<dbReference type="AlphaFoldDB" id="A0A8S1IVQ4"/>
<evidence type="ECO:0000313" key="3">
    <source>
        <dbReference type="EMBL" id="CAD7699205.1"/>
    </source>
</evidence>
<name>A0A8S1IVQ4_9CHLO</name>
<feature type="domain" description="Mon2/Sec7/BIG1-like dimerisation and cyclophilin-binding" evidence="2">
    <location>
        <begin position="45"/>
        <end position="230"/>
    </location>
</feature>
<feature type="compositionally biased region" description="Basic and acidic residues" evidence="1">
    <location>
        <begin position="263"/>
        <end position="284"/>
    </location>
</feature>
<organism evidence="3 4">
    <name type="scientific">Ostreobium quekettii</name>
    <dbReference type="NCBI Taxonomy" id="121088"/>
    <lineage>
        <taxon>Eukaryota</taxon>
        <taxon>Viridiplantae</taxon>
        <taxon>Chlorophyta</taxon>
        <taxon>core chlorophytes</taxon>
        <taxon>Ulvophyceae</taxon>
        <taxon>TCBD clade</taxon>
        <taxon>Bryopsidales</taxon>
        <taxon>Ostreobineae</taxon>
        <taxon>Ostreobiaceae</taxon>
        <taxon>Ostreobium</taxon>
    </lineage>
</organism>
<feature type="region of interest" description="Disordered" evidence="1">
    <location>
        <begin position="242"/>
        <end position="303"/>
    </location>
</feature>
<accession>A0A8S1IVQ4</accession>
<dbReference type="Pfam" id="PF16213">
    <property type="entry name" value="DCB"/>
    <property type="match status" value="1"/>
</dbReference>
<evidence type="ECO:0000259" key="2">
    <source>
        <dbReference type="Pfam" id="PF16213"/>
    </source>
</evidence>
<proteinExistence type="predicted"/>
<protein>
    <recommendedName>
        <fullName evidence="2">Mon2/Sec7/BIG1-like dimerisation and cyclophilin-binding domain-containing protein</fullName>
    </recommendedName>
</protein>
<feature type="region of interest" description="Disordered" evidence="1">
    <location>
        <begin position="1"/>
        <end position="33"/>
    </location>
</feature>